<dbReference type="SUPFAM" id="SSF48452">
    <property type="entry name" value="TPR-like"/>
    <property type="match status" value="1"/>
</dbReference>
<comment type="subcellular location">
    <subcellularLocation>
        <location evidence="1">Cell outer membrane</location>
    </subcellularLocation>
</comment>
<reference evidence="8 9" key="1">
    <citation type="submission" date="2018-05" db="EMBL/GenBank/DDBJ databases">
        <title>Chitinophaga sp. nov., isolated from rhizosphere soil of Alhagi.</title>
        <authorList>
            <person name="Liu Y."/>
        </authorList>
    </citation>
    <scope>NUCLEOTIDE SEQUENCE [LARGE SCALE GENOMIC DNA]</scope>
    <source>
        <strain evidence="8 9">T22</strain>
    </source>
</reference>
<dbReference type="InterPro" id="IPR012944">
    <property type="entry name" value="SusD_RagB_dom"/>
</dbReference>
<dbReference type="Proteomes" id="UP000246099">
    <property type="component" value="Chromosome"/>
</dbReference>
<evidence type="ECO:0000256" key="3">
    <source>
        <dbReference type="ARBA" id="ARBA00022729"/>
    </source>
</evidence>
<evidence type="ECO:0000313" key="8">
    <source>
        <dbReference type="EMBL" id="AWO00671.1"/>
    </source>
</evidence>
<evidence type="ECO:0000259" key="6">
    <source>
        <dbReference type="Pfam" id="PF07980"/>
    </source>
</evidence>
<accession>A0ABN5LV70</accession>
<sequence>MKRILYFLITTAGLCACGKDMLNLNDPGNFTPQLFYKTQADMDAAVIGAYGKLRDVYNGHFYFWGEIRSDNTGFYNPSIDKNSVNLLIPVRENYAEVENFWNSLYMAIIAANAILEKADGAVYTDENVKKQHIGEAEVIRALAYFYLARTYGGYALDGKLLGVPLVTRQVGAQAAREMPRATLEDTYKLITGDLADAVQKLPATAPGDNGGRFTGVSARALLGKVYMFMAGYPLNKGTEYYVKAAAELKAVAENSALNLVPSYIQLFNAANKNSKESIIEIQYQSDLSNRTGNAFQSQMLSNAAAAALVPAGDAGSGDNKPAPSLLTAYAAGDPRKSVAFRPGYKDAGGVYRSEAYGHKYWQKLGEEKSSVDNYLNWNTNWKEMRLAEVYLLYAEALVRSGGDKNAALLYLNKIRERARTTSKAEDVTIGVIETQFPDWNTGNPDVTLKDYVLADFASDEAFLLAIENESRVEFALENKRWYDLVRTQRAPQIMPPALAADENTNVTWNDRDYALPIPQNAMLTAPGALTQNVGYVQL</sequence>
<evidence type="ECO:0000256" key="1">
    <source>
        <dbReference type="ARBA" id="ARBA00004442"/>
    </source>
</evidence>
<evidence type="ECO:0000256" key="2">
    <source>
        <dbReference type="ARBA" id="ARBA00006275"/>
    </source>
</evidence>
<evidence type="ECO:0000259" key="7">
    <source>
        <dbReference type="Pfam" id="PF14322"/>
    </source>
</evidence>
<feature type="domain" description="RagB/SusD" evidence="6">
    <location>
        <begin position="360"/>
        <end position="535"/>
    </location>
</feature>
<protein>
    <submittedName>
        <fullName evidence="8">RagB/SusD family nutrient uptake outer membrane protein</fullName>
    </submittedName>
</protein>
<keyword evidence="9" id="KW-1185">Reference proteome</keyword>
<gene>
    <name evidence="8" type="ORF">DLD77_02645</name>
</gene>
<feature type="domain" description="SusD-like N-terminal" evidence="7">
    <location>
        <begin position="53"/>
        <end position="227"/>
    </location>
</feature>
<evidence type="ECO:0000256" key="4">
    <source>
        <dbReference type="ARBA" id="ARBA00023136"/>
    </source>
</evidence>
<dbReference type="EMBL" id="CP029600">
    <property type="protein sequence ID" value="AWO00671.1"/>
    <property type="molecule type" value="Genomic_DNA"/>
</dbReference>
<comment type="similarity">
    <text evidence="2">Belongs to the SusD family.</text>
</comment>
<dbReference type="InterPro" id="IPR011990">
    <property type="entry name" value="TPR-like_helical_dom_sf"/>
</dbReference>
<keyword evidence="4" id="KW-0472">Membrane</keyword>
<evidence type="ECO:0000256" key="5">
    <source>
        <dbReference type="ARBA" id="ARBA00023237"/>
    </source>
</evidence>
<dbReference type="RefSeq" id="WP_119076368.1">
    <property type="nucleotide sequence ID" value="NZ_CP029600.1"/>
</dbReference>
<dbReference type="Gene3D" id="1.25.40.390">
    <property type="match status" value="1"/>
</dbReference>
<keyword evidence="5" id="KW-0998">Cell outer membrane</keyword>
<dbReference type="PROSITE" id="PS51257">
    <property type="entry name" value="PROKAR_LIPOPROTEIN"/>
    <property type="match status" value="1"/>
</dbReference>
<proteinExistence type="inferred from homology"/>
<name>A0ABN5LV70_9BACT</name>
<keyword evidence="3" id="KW-0732">Signal</keyword>
<dbReference type="Pfam" id="PF14322">
    <property type="entry name" value="SusD-like_3"/>
    <property type="match status" value="1"/>
</dbReference>
<evidence type="ECO:0000313" key="9">
    <source>
        <dbReference type="Proteomes" id="UP000246099"/>
    </source>
</evidence>
<organism evidence="8 9">
    <name type="scientific">Chitinophaga alhagiae</name>
    <dbReference type="NCBI Taxonomy" id="2203219"/>
    <lineage>
        <taxon>Bacteria</taxon>
        <taxon>Pseudomonadati</taxon>
        <taxon>Bacteroidota</taxon>
        <taxon>Chitinophagia</taxon>
        <taxon>Chitinophagales</taxon>
        <taxon>Chitinophagaceae</taxon>
        <taxon>Chitinophaga</taxon>
    </lineage>
</organism>
<dbReference type="Pfam" id="PF07980">
    <property type="entry name" value="SusD_RagB"/>
    <property type="match status" value="1"/>
</dbReference>
<dbReference type="InterPro" id="IPR033985">
    <property type="entry name" value="SusD-like_N"/>
</dbReference>